<reference evidence="1 2" key="1">
    <citation type="submission" date="2019-07" db="EMBL/GenBank/DDBJ databases">
        <title>Rufibacter sp. nov., isolated from lake sediment.</title>
        <authorList>
            <person name="Qu J.-H."/>
        </authorList>
    </citation>
    <scope>NUCLEOTIDE SEQUENCE [LARGE SCALE GENOMIC DNA]</scope>
    <source>
        <strain evidence="1 2">NBS58-1</strain>
    </source>
</reference>
<keyword evidence="2" id="KW-1185">Reference proteome</keyword>
<evidence type="ECO:0000313" key="1">
    <source>
        <dbReference type="EMBL" id="KAA3439899.1"/>
    </source>
</evidence>
<sequence>MPTNEIQAIDLDKEVLLRIGKPSDEHIVPWSILKSVGNSLEALVLTLAKHSQELNEAVSLDDFKLDFSGFYNGSPVPAFKLNNHPKPTLFHSDASIHRAKKAVNDDFSRIMRDVSEGNFKAILDHYTQPEAKNEVIKRVYEFSKAGGEKPVSIVRRDAENHFYQVYQVKKLKKSVLIKLLVEENLPTDIDSGESTAVAKMIVTTTKGGKVVRKPSEIYNDKEATLSLKLDQIEFLGHKYTFIAPVLFQIYQEGGGTIIENEQLDIYAAGANLTQAKIELFSQFDHTYNRLTELQDDQLSKRLLRVKQYYNLLINTVTNL</sequence>
<dbReference type="Proteomes" id="UP000324133">
    <property type="component" value="Unassembled WGS sequence"/>
</dbReference>
<evidence type="ECO:0000313" key="2">
    <source>
        <dbReference type="Proteomes" id="UP000324133"/>
    </source>
</evidence>
<proteinExistence type="predicted"/>
<organism evidence="1 2">
    <name type="scientific">Rufibacter hautae</name>
    <dbReference type="NCBI Taxonomy" id="2595005"/>
    <lineage>
        <taxon>Bacteria</taxon>
        <taxon>Pseudomonadati</taxon>
        <taxon>Bacteroidota</taxon>
        <taxon>Cytophagia</taxon>
        <taxon>Cytophagales</taxon>
        <taxon>Hymenobacteraceae</taxon>
        <taxon>Rufibacter</taxon>
    </lineage>
</organism>
<name>A0A5B6TKG2_9BACT</name>
<dbReference type="RefSeq" id="WP_149089539.1">
    <property type="nucleotide sequence ID" value="NZ_VKKY01000001.1"/>
</dbReference>
<dbReference type="EMBL" id="VKKY01000001">
    <property type="protein sequence ID" value="KAA3439899.1"/>
    <property type="molecule type" value="Genomic_DNA"/>
</dbReference>
<accession>A0A5B6TKG2</accession>
<comment type="caution">
    <text evidence="1">The sequence shown here is derived from an EMBL/GenBank/DDBJ whole genome shotgun (WGS) entry which is preliminary data.</text>
</comment>
<dbReference type="AlphaFoldDB" id="A0A5B6TKG2"/>
<dbReference type="OrthoDB" id="673151at2"/>
<protein>
    <submittedName>
        <fullName evidence="1">Uncharacterized protein</fullName>
    </submittedName>
</protein>
<gene>
    <name evidence="1" type="ORF">FOA19_04295</name>
</gene>